<comment type="caution">
    <text evidence="5">The sequence shown here is derived from an EMBL/GenBank/DDBJ whole genome shotgun (WGS) entry which is preliminary data.</text>
</comment>
<gene>
    <name evidence="5" type="ORF">SSX86_027476</name>
</gene>
<evidence type="ECO:0000259" key="3">
    <source>
        <dbReference type="Pfam" id="PF13960"/>
    </source>
</evidence>
<dbReference type="InterPro" id="IPR029480">
    <property type="entry name" value="Transpos_assoc"/>
</dbReference>
<organism evidence="5 6">
    <name type="scientific">Deinandra increscens subsp. villosa</name>
    <dbReference type="NCBI Taxonomy" id="3103831"/>
    <lineage>
        <taxon>Eukaryota</taxon>
        <taxon>Viridiplantae</taxon>
        <taxon>Streptophyta</taxon>
        <taxon>Embryophyta</taxon>
        <taxon>Tracheophyta</taxon>
        <taxon>Spermatophyta</taxon>
        <taxon>Magnoliopsida</taxon>
        <taxon>eudicotyledons</taxon>
        <taxon>Gunneridae</taxon>
        <taxon>Pentapetalae</taxon>
        <taxon>asterids</taxon>
        <taxon>campanulids</taxon>
        <taxon>Asterales</taxon>
        <taxon>Asteraceae</taxon>
        <taxon>Asteroideae</taxon>
        <taxon>Heliantheae alliance</taxon>
        <taxon>Madieae</taxon>
        <taxon>Madiinae</taxon>
        <taxon>Deinandra</taxon>
    </lineage>
</organism>
<feature type="domain" description="Transposase-associated" evidence="4">
    <location>
        <begin position="48"/>
        <end position="136"/>
    </location>
</feature>
<proteinExistence type="predicted"/>
<protein>
    <recommendedName>
        <fullName evidence="7">Transposase</fullName>
    </recommendedName>
</protein>
<evidence type="ECO:0000313" key="5">
    <source>
        <dbReference type="EMBL" id="KAK9056386.1"/>
    </source>
</evidence>
<feature type="region of interest" description="Disordered" evidence="1">
    <location>
        <begin position="648"/>
        <end position="685"/>
    </location>
</feature>
<keyword evidence="6" id="KW-1185">Reference proteome</keyword>
<evidence type="ECO:0000259" key="4">
    <source>
        <dbReference type="Pfam" id="PF13963"/>
    </source>
</evidence>
<dbReference type="Pfam" id="PF13963">
    <property type="entry name" value="Transpos_assoc"/>
    <property type="match status" value="1"/>
</dbReference>
<sequence length="685" mass="79462">MNLTVTPRNSTICQRSLFSRKQRKGPVETVSYPGPTLTLLVMEWYTNRTWMYKMTNSDGFINIEYCDNLNKWLDFVYSNEEVVDKRVTKRGKIVLDIKCPCLKCQNVGYRNREIVKKHLLINGFMPYYTTWHAHGENSTSEVGQSSTTMEVDNDDDSYRRMVLDSMSSFEINAATHSNLDSSTSEGHVPNPEAKGFYDMLKAADEPLWEGEKPTNCSKLEAATGFLNWKSLFNVSNACYDYNISMVKALMPDNNKLPENFYDTKKSLQKLSLPKERIDVCKNHCMLFYKQDKTLTQCKWKLGRLKRMIRNKARVEGSIVESYLIDELSTYCSMYLEPTVKTRLNREPRNFAPNIPCSSSIDSRLSIFKHPSRRLFDKGGQRIVLTDEDRHKAHTYILFNCQELHEAIWSFDEHLRDLFPNYDQETLEKEKEKSFAKWLQLHVINDPKYEHLRDIAQGPLVYVQSHKGYLVNGYKFHTQTAYHGRVTQNCGVCVRGASYNEQESDYYGLLDDILELEYHSNLGSCVVVLFKCTWFDPVKAVRVDPKTKMVDVKPKVIGCVDDPFILASQAQQVYYTPYPSKEKGLKDWWAVVKTTPRGVYELAEDTSEVGDDNNEEEEDFYQENERVVCTVTDDILPITHVQENIVEELDDINDDDPETTTEDIDTNDDDFNILPNFDEEEFEDDE</sequence>
<feature type="domain" description="DUF4218" evidence="3">
    <location>
        <begin position="300"/>
        <end position="349"/>
    </location>
</feature>
<dbReference type="InterPro" id="IPR025452">
    <property type="entry name" value="DUF4218"/>
</dbReference>
<evidence type="ECO:0000259" key="2">
    <source>
        <dbReference type="Pfam" id="PF13952"/>
    </source>
</evidence>
<dbReference type="Pfam" id="PF13960">
    <property type="entry name" value="DUF4218"/>
    <property type="match status" value="1"/>
</dbReference>
<dbReference type="Proteomes" id="UP001408789">
    <property type="component" value="Unassembled WGS sequence"/>
</dbReference>
<evidence type="ECO:0008006" key="7">
    <source>
        <dbReference type="Google" id="ProtNLM"/>
    </source>
</evidence>
<accession>A0AAP0GP35</accession>
<dbReference type="InterPro" id="IPR025312">
    <property type="entry name" value="DUF4216"/>
</dbReference>
<dbReference type="PANTHER" id="PTHR48258:SF4">
    <property type="entry name" value="DUF4216 DOMAIN-CONTAINING PROTEIN"/>
    <property type="match status" value="1"/>
</dbReference>
<dbReference type="AlphaFoldDB" id="A0AAP0GP35"/>
<reference evidence="5 6" key="1">
    <citation type="submission" date="2024-04" db="EMBL/GenBank/DDBJ databases">
        <title>The reference genome of an endangered Asteraceae, Deinandra increscens subsp. villosa, native to the Central Coast of California.</title>
        <authorList>
            <person name="Guilliams M."/>
            <person name="Hasenstab-Lehman K."/>
            <person name="Meyer R."/>
            <person name="Mcevoy S."/>
        </authorList>
    </citation>
    <scope>NUCLEOTIDE SEQUENCE [LARGE SCALE GENOMIC DNA]</scope>
    <source>
        <tissue evidence="5">Leaf</tissue>
    </source>
</reference>
<name>A0AAP0GP35_9ASTR</name>
<dbReference type="Pfam" id="PF13952">
    <property type="entry name" value="DUF4216"/>
    <property type="match status" value="1"/>
</dbReference>
<feature type="domain" description="DUF4216" evidence="2">
    <location>
        <begin position="513"/>
        <end position="590"/>
    </location>
</feature>
<evidence type="ECO:0000256" key="1">
    <source>
        <dbReference type="SAM" id="MobiDB-lite"/>
    </source>
</evidence>
<dbReference type="PANTHER" id="PTHR48258">
    <property type="entry name" value="DUF4218 DOMAIN-CONTAINING PROTEIN-RELATED"/>
    <property type="match status" value="1"/>
</dbReference>
<evidence type="ECO:0000313" key="6">
    <source>
        <dbReference type="Proteomes" id="UP001408789"/>
    </source>
</evidence>
<dbReference type="EMBL" id="JBCNJP010000025">
    <property type="protein sequence ID" value="KAK9056386.1"/>
    <property type="molecule type" value="Genomic_DNA"/>
</dbReference>